<proteinExistence type="predicted"/>
<keyword evidence="7" id="KW-0472">Membrane</keyword>
<evidence type="ECO:0000256" key="6">
    <source>
        <dbReference type="ARBA" id="ARBA00022989"/>
    </source>
</evidence>
<protein>
    <submittedName>
        <fullName evidence="12">Cadherin domain-containing protein</fullName>
    </submittedName>
</protein>
<dbReference type="SUPFAM" id="SSF49313">
    <property type="entry name" value="Cadherin-like"/>
    <property type="match status" value="8"/>
</dbReference>
<evidence type="ECO:0000256" key="3">
    <source>
        <dbReference type="ARBA" id="ARBA00022729"/>
    </source>
</evidence>
<reference evidence="12" key="1">
    <citation type="submission" date="2016-11" db="UniProtKB">
        <authorList>
            <consortium name="WormBaseParasite"/>
        </authorList>
    </citation>
    <scope>IDENTIFICATION</scope>
</reference>
<feature type="domain" description="Cadherin" evidence="10">
    <location>
        <begin position="390"/>
        <end position="495"/>
    </location>
</feature>
<evidence type="ECO:0000256" key="9">
    <source>
        <dbReference type="SAM" id="SignalP"/>
    </source>
</evidence>
<dbReference type="PANTHER" id="PTHR24026">
    <property type="entry name" value="FAT ATYPICAL CADHERIN-RELATED"/>
    <property type="match status" value="1"/>
</dbReference>
<evidence type="ECO:0000259" key="10">
    <source>
        <dbReference type="PROSITE" id="PS50268"/>
    </source>
</evidence>
<keyword evidence="2" id="KW-0812">Transmembrane</keyword>
<feature type="chain" id="PRO_5009318971" evidence="9">
    <location>
        <begin position="24"/>
        <end position="1015"/>
    </location>
</feature>
<keyword evidence="4" id="KW-0677">Repeat</keyword>
<sequence length="1015" mass="106459">MPVHKLLVTALVTAGTTVTTATASLTVSVLDDNEFAPAFTQSVYSATIDENMPAGAFVAAVFATDMDSGPNAMVRYSIESCVPALDFGIASGTGRVVTLRSLDRESIQGYNDALTGAVTDQLFILSLTAADADAGPNGNVTYRIISGNEGSRFRLDAISGNLSLVAALDYETTRDYTLRVQAADGGSPPRISTSSILISVLDVNDETPQFKQSNYAMSIPETLPVGEKFLLVEAVDPDSGLNGLVSYRLMHNGSSGTVEFPFNISKDAWLSATFPLDREQPVYNSVIAETAPVGTFVATVLATDPDLGENGAIVYSLLRAEGAGDGAFAISASAKSGVVTLAARLDSAVQAEHRLTVQACDLGQPPKCSKAQLVVSVTPENRASPVFSAPPGGYKFRVLENATRGQAVGRLIATDADPGVNGLLRYSLLAGGSGSFVVDAASGILSVARDDALDRESQSVHYLTAVAADSGNPSRSATVDVEVGIDDVNDAAPTFPSGGASFVVNISESSPIRYPVARLVAKDADVGSNGVISYSLATGEGDGGLGDFSIDSSSGLVTVAKALDRETRPYYVLYVVAKDAGWPQLSSSGTVSVSLIDVNDSPPRWMPGSHDGVWQFSIAENSPAGTLIGNLLAQDADEGENAYLLFRLLSATASDGSGFDFESGTPPSPKQLRLVIRASSGPLFADTSVQVNITDLNDVAPILPDTDVYLIKRDLLSRIDALGRLTIVDPDTVNNFSYSIIAGNEAGAVFIDPATGVVSVDQRLNTDVNYNFSVTVRLSDGLHTTQGQLNLLSRYPSSDLIANSATLLINQTEPVGQQYLVTIGHLVASALPGIRSTLAGILHLPIDYILPIDAAVISQHPSNNWILFNLTLAVSVDSNFIQSIDRDLLIQSIAVYIDWLAGNASSGSGGLTAVTLASAAAESFCATEPCGSFQECSDRIAISGPATEQPPLSGPGILLRRHPTRPYIACRCPPGYSGYIRPWDCDLEANACYSGASVCPADSECLRLEAGRFLC</sequence>
<keyword evidence="3 9" id="KW-0732">Signal</keyword>
<keyword evidence="11" id="KW-1185">Reference proteome</keyword>
<accession>A0A1I8FZB3</accession>
<evidence type="ECO:0000256" key="1">
    <source>
        <dbReference type="ARBA" id="ARBA00004167"/>
    </source>
</evidence>
<evidence type="ECO:0000256" key="7">
    <source>
        <dbReference type="ARBA" id="ARBA00023136"/>
    </source>
</evidence>
<feature type="domain" description="Cadherin" evidence="10">
    <location>
        <begin position="498"/>
        <end position="605"/>
    </location>
</feature>
<dbReference type="FunFam" id="2.60.40.60:FF:000020">
    <property type="entry name" value="Dachsous cadherin-related 1b"/>
    <property type="match status" value="3"/>
</dbReference>
<feature type="domain" description="Cadherin" evidence="10">
    <location>
        <begin position="211"/>
        <end position="280"/>
    </location>
</feature>
<dbReference type="Proteomes" id="UP000095280">
    <property type="component" value="Unplaced"/>
</dbReference>
<dbReference type="WBParaSite" id="maker-uti_cns_0000419-snap-gene-1.26-mRNA-1">
    <property type="protein sequence ID" value="maker-uti_cns_0000419-snap-gene-1.26-mRNA-1"/>
    <property type="gene ID" value="maker-uti_cns_0000419-snap-gene-1.26"/>
</dbReference>
<evidence type="ECO:0000256" key="8">
    <source>
        <dbReference type="PROSITE-ProRule" id="PRU00043"/>
    </source>
</evidence>
<dbReference type="Gene3D" id="2.60.40.60">
    <property type="entry name" value="Cadherins"/>
    <property type="match status" value="8"/>
</dbReference>
<dbReference type="FunFam" id="2.60.40.60:FF:000033">
    <property type="entry name" value="FAT atypical cadherin 1"/>
    <property type="match status" value="1"/>
</dbReference>
<dbReference type="PROSITE" id="PS50268">
    <property type="entry name" value="CADHERIN_2"/>
    <property type="match status" value="7"/>
</dbReference>
<comment type="subcellular location">
    <subcellularLocation>
        <location evidence="1">Membrane</location>
        <topology evidence="1">Single-pass membrane protein</topology>
    </subcellularLocation>
</comment>
<evidence type="ECO:0000313" key="12">
    <source>
        <dbReference type="WBParaSite" id="maker-uti_cns_0000419-snap-gene-1.26-mRNA-1"/>
    </source>
</evidence>
<feature type="signal peptide" evidence="9">
    <location>
        <begin position="1"/>
        <end position="23"/>
    </location>
</feature>
<dbReference type="GO" id="GO:0005886">
    <property type="term" value="C:plasma membrane"/>
    <property type="evidence" value="ECO:0007669"/>
    <property type="project" value="UniProtKB-SubCell"/>
</dbReference>
<feature type="domain" description="Cadherin" evidence="10">
    <location>
        <begin position="610"/>
        <end position="703"/>
    </location>
</feature>
<dbReference type="InterPro" id="IPR015919">
    <property type="entry name" value="Cadherin-like_sf"/>
</dbReference>
<evidence type="ECO:0000313" key="11">
    <source>
        <dbReference type="Proteomes" id="UP000095280"/>
    </source>
</evidence>
<evidence type="ECO:0000256" key="5">
    <source>
        <dbReference type="ARBA" id="ARBA00022837"/>
    </source>
</evidence>
<dbReference type="CDD" id="cd11304">
    <property type="entry name" value="Cadherin_repeat"/>
    <property type="match status" value="6"/>
</dbReference>
<feature type="domain" description="Cadherin" evidence="10">
    <location>
        <begin position="40"/>
        <end position="111"/>
    </location>
</feature>
<feature type="domain" description="Cadherin" evidence="10">
    <location>
        <begin position="124"/>
        <end position="210"/>
    </location>
</feature>
<dbReference type="Pfam" id="PF00028">
    <property type="entry name" value="Cadherin"/>
    <property type="match status" value="6"/>
</dbReference>
<evidence type="ECO:0000256" key="4">
    <source>
        <dbReference type="ARBA" id="ARBA00022737"/>
    </source>
</evidence>
<dbReference type="AlphaFoldDB" id="A0A1I8FZB3"/>
<feature type="domain" description="Cadherin" evidence="10">
    <location>
        <begin position="279"/>
        <end position="387"/>
    </location>
</feature>
<keyword evidence="5 8" id="KW-0106">Calcium</keyword>
<dbReference type="SMART" id="SM00112">
    <property type="entry name" value="CA"/>
    <property type="match status" value="6"/>
</dbReference>
<dbReference type="PANTHER" id="PTHR24026:SF51">
    <property type="entry name" value="PROTOCADHERIN-LIKE WING POLARITY PROTEIN STAN"/>
    <property type="match status" value="1"/>
</dbReference>
<dbReference type="InterPro" id="IPR002126">
    <property type="entry name" value="Cadherin-like_dom"/>
</dbReference>
<organism evidence="11 12">
    <name type="scientific">Macrostomum lignano</name>
    <dbReference type="NCBI Taxonomy" id="282301"/>
    <lineage>
        <taxon>Eukaryota</taxon>
        <taxon>Metazoa</taxon>
        <taxon>Spiralia</taxon>
        <taxon>Lophotrochozoa</taxon>
        <taxon>Platyhelminthes</taxon>
        <taxon>Rhabditophora</taxon>
        <taxon>Macrostomorpha</taxon>
        <taxon>Macrostomida</taxon>
        <taxon>Macrostomidae</taxon>
        <taxon>Macrostomum</taxon>
    </lineage>
</organism>
<evidence type="ECO:0000256" key="2">
    <source>
        <dbReference type="ARBA" id="ARBA00022692"/>
    </source>
</evidence>
<dbReference type="GO" id="GO:0007156">
    <property type="term" value="P:homophilic cell adhesion via plasma membrane adhesion molecules"/>
    <property type="evidence" value="ECO:0007669"/>
    <property type="project" value="InterPro"/>
</dbReference>
<dbReference type="PRINTS" id="PR00205">
    <property type="entry name" value="CADHERIN"/>
</dbReference>
<name>A0A1I8FZB3_9PLAT</name>
<dbReference type="GO" id="GO:0005509">
    <property type="term" value="F:calcium ion binding"/>
    <property type="evidence" value="ECO:0007669"/>
    <property type="project" value="UniProtKB-UniRule"/>
</dbReference>
<keyword evidence="6" id="KW-1133">Transmembrane helix</keyword>